<dbReference type="SMART" id="SM00731">
    <property type="entry name" value="SprT"/>
    <property type="match status" value="1"/>
</dbReference>
<accession>A0A4R6X8C8</accession>
<dbReference type="PANTHER" id="PTHR38773:SF1">
    <property type="entry name" value="PROTEIN SPRT"/>
    <property type="match status" value="1"/>
</dbReference>
<dbReference type="AlphaFoldDB" id="A0A4R6X8C8"/>
<dbReference type="EMBL" id="SNZA01000001">
    <property type="protein sequence ID" value="TDR15355.1"/>
    <property type="molecule type" value="Genomic_DNA"/>
</dbReference>
<dbReference type="RefSeq" id="WP_133559974.1">
    <property type="nucleotide sequence ID" value="NZ_SNZA01000001.1"/>
</dbReference>
<evidence type="ECO:0000313" key="2">
    <source>
        <dbReference type="EMBL" id="TDR15355.1"/>
    </source>
</evidence>
<feature type="domain" description="SprT-like" evidence="1">
    <location>
        <begin position="15"/>
        <end position="163"/>
    </location>
</feature>
<dbReference type="Gene3D" id="3.30.2010.10">
    <property type="entry name" value="Metalloproteases ('zincins'), catalytic domain"/>
    <property type="match status" value="1"/>
</dbReference>
<protein>
    <submittedName>
        <fullName evidence="2">SprT protein</fullName>
    </submittedName>
</protein>
<comment type="caution">
    <text evidence="2">The sequence shown here is derived from an EMBL/GenBank/DDBJ whole genome shotgun (WGS) entry which is preliminary data.</text>
</comment>
<evidence type="ECO:0000313" key="3">
    <source>
        <dbReference type="Proteomes" id="UP000295729"/>
    </source>
</evidence>
<dbReference type="Pfam" id="PF10263">
    <property type="entry name" value="SprT-like"/>
    <property type="match status" value="1"/>
</dbReference>
<dbReference type="NCBIfam" id="NF003421">
    <property type="entry name" value="PRK04860.1"/>
    <property type="match status" value="1"/>
</dbReference>
<reference evidence="2 3" key="1">
    <citation type="submission" date="2019-03" db="EMBL/GenBank/DDBJ databases">
        <title>Genomic Encyclopedia of Type Strains, Phase IV (KMG-IV): sequencing the most valuable type-strain genomes for metagenomic binning, comparative biology and taxonomic classification.</title>
        <authorList>
            <person name="Goeker M."/>
        </authorList>
    </citation>
    <scope>NUCLEOTIDE SEQUENCE [LARGE SCALE GENOMIC DNA]</scope>
    <source>
        <strain evidence="2 3">DSM 5604</strain>
    </source>
</reference>
<keyword evidence="3" id="KW-1185">Reference proteome</keyword>
<sequence>MSNVLSAELKNRIAEKVQECMTRAERYFQIKLSMPTYNFRQRGRSAGTAYLQRNEMRFNLFMLTQDTERFIEEVVPHEVAHIVVHQVFGSKVRPHGKEWVAVMEHIFNVEASRTHDFEVPKAKNLFEYRCQCRTHEFTAHRHGRVKRGSQYLCRQCGSQLTFVKPIASH</sequence>
<organism evidence="2 3">
    <name type="scientific">Marinomonas communis</name>
    <dbReference type="NCBI Taxonomy" id="28254"/>
    <lineage>
        <taxon>Bacteria</taxon>
        <taxon>Pseudomonadati</taxon>
        <taxon>Pseudomonadota</taxon>
        <taxon>Gammaproteobacteria</taxon>
        <taxon>Oceanospirillales</taxon>
        <taxon>Oceanospirillaceae</taxon>
        <taxon>Marinomonas</taxon>
    </lineage>
</organism>
<dbReference type="InterPro" id="IPR006640">
    <property type="entry name" value="SprT-like_domain"/>
</dbReference>
<name>A0A4R6X8C8_9GAMM</name>
<proteinExistence type="predicted"/>
<evidence type="ECO:0000259" key="1">
    <source>
        <dbReference type="SMART" id="SM00731"/>
    </source>
</evidence>
<gene>
    <name evidence="2" type="ORF">C8D85_0718</name>
</gene>
<dbReference type="OrthoDB" id="267364at2"/>
<dbReference type="Proteomes" id="UP000295729">
    <property type="component" value="Unassembled WGS sequence"/>
</dbReference>
<dbReference type="PANTHER" id="PTHR38773">
    <property type="entry name" value="PROTEIN SPRT"/>
    <property type="match status" value="1"/>
</dbReference>
<dbReference type="GO" id="GO:0006950">
    <property type="term" value="P:response to stress"/>
    <property type="evidence" value="ECO:0007669"/>
    <property type="project" value="UniProtKB-ARBA"/>
</dbReference>